<keyword evidence="3" id="KW-0456">Lyase</keyword>
<evidence type="ECO:0000256" key="1">
    <source>
        <dbReference type="ARBA" id="ARBA00009084"/>
    </source>
</evidence>
<reference evidence="6" key="1">
    <citation type="submission" date="2021-11" db="EMBL/GenBank/DDBJ databases">
        <authorList>
            <person name="Schell T."/>
        </authorList>
    </citation>
    <scope>NUCLEOTIDE SEQUENCE</scope>
    <source>
        <strain evidence="6">M5</strain>
    </source>
</reference>
<name>A0A8J2S7Z9_9CRUS</name>
<dbReference type="HAMAP" id="MF_00743">
    <property type="entry name" value="FumaraseC"/>
    <property type="match status" value="1"/>
</dbReference>
<dbReference type="SUPFAM" id="SSF48557">
    <property type="entry name" value="L-aspartase-like"/>
    <property type="match status" value="1"/>
</dbReference>
<dbReference type="InterPro" id="IPR018951">
    <property type="entry name" value="Fumarase_C_C"/>
</dbReference>
<dbReference type="Gene3D" id="1.20.200.10">
    <property type="entry name" value="Fumarase/aspartase (Central domain)"/>
    <property type="match status" value="1"/>
</dbReference>
<organism evidence="6 7">
    <name type="scientific">Daphnia galeata</name>
    <dbReference type="NCBI Taxonomy" id="27404"/>
    <lineage>
        <taxon>Eukaryota</taxon>
        <taxon>Metazoa</taxon>
        <taxon>Ecdysozoa</taxon>
        <taxon>Arthropoda</taxon>
        <taxon>Crustacea</taxon>
        <taxon>Branchiopoda</taxon>
        <taxon>Diplostraca</taxon>
        <taxon>Cladocera</taxon>
        <taxon>Anomopoda</taxon>
        <taxon>Daphniidae</taxon>
        <taxon>Daphnia</taxon>
    </lineage>
</organism>
<dbReference type="GO" id="GO:0004333">
    <property type="term" value="F:fumarate hydratase activity"/>
    <property type="evidence" value="ECO:0007669"/>
    <property type="project" value="UniProtKB-EC"/>
</dbReference>
<dbReference type="GO" id="GO:0006106">
    <property type="term" value="P:fumarate metabolic process"/>
    <property type="evidence" value="ECO:0007669"/>
    <property type="project" value="InterPro"/>
</dbReference>
<dbReference type="OrthoDB" id="1738025at2759"/>
<dbReference type="GO" id="GO:0006108">
    <property type="term" value="P:malate metabolic process"/>
    <property type="evidence" value="ECO:0007669"/>
    <property type="project" value="TreeGrafter"/>
</dbReference>
<dbReference type="InterPro" id="IPR008948">
    <property type="entry name" value="L-Aspartase-like"/>
</dbReference>
<dbReference type="Gene3D" id="1.10.40.30">
    <property type="entry name" value="Fumarase/aspartase (C-terminal domain)"/>
    <property type="match status" value="1"/>
</dbReference>
<gene>
    <name evidence="6" type="ORF">DGAL_LOCUS16128</name>
</gene>
<feature type="domain" description="Fumarase C C-terminal" evidence="5">
    <location>
        <begin position="456"/>
        <end position="508"/>
    </location>
</feature>
<dbReference type="AlphaFoldDB" id="A0A8J2S7Z9"/>
<protein>
    <recommendedName>
        <fullName evidence="2">fumarate hydratase</fullName>
        <ecNumber evidence="2">4.2.1.2</ecNumber>
    </recommendedName>
</protein>
<dbReference type="Pfam" id="PF00206">
    <property type="entry name" value="Lyase_1"/>
    <property type="match status" value="1"/>
</dbReference>
<dbReference type="FunFam" id="1.10.275.10:FF:000001">
    <property type="entry name" value="Fumarate hydratase, mitochondrial"/>
    <property type="match status" value="1"/>
</dbReference>
<dbReference type="EMBL" id="CAKKLH010000325">
    <property type="protein sequence ID" value="CAH0112413.1"/>
    <property type="molecule type" value="Genomic_DNA"/>
</dbReference>
<dbReference type="FunFam" id="1.20.200.10:FF:000001">
    <property type="entry name" value="Fumarate hydratase, mitochondrial"/>
    <property type="match status" value="1"/>
</dbReference>
<evidence type="ECO:0000313" key="7">
    <source>
        <dbReference type="Proteomes" id="UP000789390"/>
    </source>
</evidence>
<evidence type="ECO:0000256" key="3">
    <source>
        <dbReference type="ARBA" id="ARBA00023239"/>
    </source>
</evidence>
<dbReference type="InterPro" id="IPR024083">
    <property type="entry name" value="Fumarase/histidase_N"/>
</dbReference>
<dbReference type="CDD" id="cd01362">
    <property type="entry name" value="Fumarase_classII"/>
    <property type="match status" value="1"/>
</dbReference>
<accession>A0A8J2S7Z9</accession>
<dbReference type="Proteomes" id="UP000789390">
    <property type="component" value="Unassembled WGS sequence"/>
</dbReference>
<evidence type="ECO:0000259" key="4">
    <source>
        <dbReference type="Pfam" id="PF00206"/>
    </source>
</evidence>
<dbReference type="GO" id="GO:0006099">
    <property type="term" value="P:tricarboxylic acid cycle"/>
    <property type="evidence" value="ECO:0007669"/>
    <property type="project" value="UniProtKB-UniPathway"/>
</dbReference>
<dbReference type="Pfam" id="PF10415">
    <property type="entry name" value="FumaraseC_C"/>
    <property type="match status" value="1"/>
</dbReference>
<dbReference type="PRINTS" id="PR00149">
    <property type="entry name" value="FUMRATELYASE"/>
</dbReference>
<dbReference type="UniPathway" id="UPA00223">
    <property type="reaction ID" value="UER01007"/>
</dbReference>
<dbReference type="PRINTS" id="PR00145">
    <property type="entry name" value="ARGSUCLYASE"/>
</dbReference>
<feature type="domain" description="Fumarate lyase N-terminal" evidence="4">
    <location>
        <begin position="51"/>
        <end position="390"/>
    </location>
</feature>
<dbReference type="InterPro" id="IPR005677">
    <property type="entry name" value="Fum_hydII"/>
</dbReference>
<dbReference type="InterPro" id="IPR000362">
    <property type="entry name" value="Fumarate_lyase_fam"/>
</dbReference>
<comment type="similarity">
    <text evidence="1">Belongs to the class-II fumarase/aspartase family. Fumarase subfamily.</text>
</comment>
<sequence length="511" mass="55312">MANSIHRIPSYISRSTLNLRIGKKFFSPPVVLTTAQRMMASGYRIEADTFGELQVPDNKYYGAQTVRSTMNFPIGGESEKMPANYYMYNLPVIKAFGVLKKAAAEVNQDYGLDPKIAASISQACDEVIDGSLYADHFPLVIWQTGSGTQSNMNVNEVISNRAIEIMGGTLGSKKPVHPNDHVNKSQSSNDTYPTAMHIAVAVEVTSNLLPSLQRLHDAIDAKAKEFQDIIKIGRTHTQDATPLTLGQEFSGYAQQIAFGIERVKASLPHVYMLAAGGTAVGTGLNTRIGFAEKVAARVSELTGLPFVTAPNKFEALASHDALVQMSGSLNTVAVSLMKIANDIRFLASGPRCGLGELSLPENEPGSSIMPGKVNPTQCEAITMVAAQVMGNHVAVTIGGSNGHFELNVFKPLIVSNVLRSIRLLSDSSNAFTKNCVIGIEANRERINKLLHESLMLVTALNPHIGYDKAAKIAKTAHREGSTLKETALKLGYLTEEQFNQWVKPEDMLGPK</sequence>
<evidence type="ECO:0000259" key="5">
    <source>
        <dbReference type="Pfam" id="PF10415"/>
    </source>
</evidence>
<dbReference type="InterPro" id="IPR022761">
    <property type="entry name" value="Fumarate_lyase_N"/>
</dbReference>
<dbReference type="PANTHER" id="PTHR11444:SF1">
    <property type="entry name" value="FUMARATE HYDRATASE, MITOCHONDRIAL"/>
    <property type="match status" value="1"/>
</dbReference>
<evidence type="ECO:0000313" key="6">
    <source>
        <dbReference type="EMBL" id="CAH0112413.1"/>
    </source>
</evidence>
<dbReference type="PANTHER" id="PTHR11444">
    <property type="entry name" value="ASPARTATEAMMONIA/ARGININOSUCCINATE/ADENYLOSUCCINATE LYASE"/>
    <property type="match status" value="1"/>
</dbReference>
<dbReference type="EC" id="4.2.1.2" evidence="2"/>
<dbReference type="GO" id="GO:0005739">
    <property type="term" value="C:mitochondrion"/>
    <property type="evidence" value="ECO:0007669"/>
    <property type="project" value="TreeGrafter"/>
</dbReference>
<keyword evidence="7" id="KW-1185">Reference proteome</keyword>
<dbReference type="InterPro" id="IPR020557">
    <property type="entry name" value="Fumarate_lyase_CS"/>
</dbReference>
<dbReference type="PROSITE" id="PS00163">
    <property type="entry name" value="FUMARATE_LYASES"/>
    <property type="match status" value="1"/>
</dbReference>
<dbReference type="FunFam" id="1.10.40.30:FF:000002">
    <property type="entry name" value="Fumarate hydratase class II"/>
    <property type="match status" value="1"/>
</dbReference>
<comment type="caution">
    <text evidence="6">The sequence shown here is derived from an EMBL/GenBank/DDBJ whole genome shotgun (WGS) entry which is preliminary data.</text>
</comment>
<proteinExistence type="inferred from homology"/>
<evidence type="ECO:0000256" key="2">
    <source>
        <dbReference type="ARBA" id="ARBA00012921"/>
    </source>
</evidence>
<dbReference type="NCBIfam" id="TIGR00979">
    <property type="entry name" value="fumC_II"/>
    <property type="match status" value="1"/>
</dbReference>
<dbReference type="Gene3D" id="1.10.275.10">
    <property type="entry name" value="Fumarase/aspartase (N-terminal domain)"/>
    <property type="match status" value="1"/>
</dbReference>
<dbReference type="NCBIfam" id="NF008909">
    <property type="entry name" value="PRK12273.1"/>
    <property type="match status" value="1"/>
</dbReference>